<dbReference type="SUPFAM" id="SSF57783">
    <property type="entry name" value="Zinc beta-ribbon"/>
    <property type="match status" value="1"/>
</dbReference>
<dbReference type="GO" id="GO:0008270">
    <property type="term" value="F:zinc ion binding"/>
    <property type="evidence" value="ECO:0007669"/>
    <property type="project" value="UniProtKB-KW"/>
</dbReference>
<evidence type="ECO:0000313" key="6">
    <source>
        <dbReference type="Proteomes" id="UP000293874"/>
    </source>
</evidence>
<dbReference type="GO" id="GO:0003899">
    <property type="term" value="F:DNA-directed RNA polymerase activity"/>
    <property type="evidence" value="ECO:0007669"/>
    <property type="project" value="InterPro"/>
</dbReference>
<evidence type="ECO:0000313" key="5">
    <source>
        <dbReference type="EMBL" id="RZS71798.1"/>
    </source>
</evidence>
<keyword evidence="1" id="KW-0479">Metal-binding</keyword>
<dbReference type="Proteomes" id="UP000293874">
    <property type="component" value="Unassembled WGS sequence"/>
</dbReference>
<dbReference type="OrthoDB" id="8536512at2"/>
<evidence type="ECO:0000256" key="1">
    <source>
        <dbReference type="ARBA" id="ARBA00022723"/>
    </source>
</evidence>
<dbReference type="SUPFAM" id="SSF56731">
    <property type="entry name" value="DNA primase core"/>
    <property type="match status" value="1"/>
</dbReference>
<keyword evidence="3" id="KW-0862">Zinc</keyword>
<dbReference type="Gene3D" id="3.90.580.10">
    <property type="entry name" value="Zinc finger, CHC2-type domain"/>
    <property type="match status" value="1"/>
</dbReference>
<keyword evidence="6" id="KW-1185">Reference proteome</keyword>
<dbReference type="GO" id="GO:0005737">
    <property type="term" value="C:cytoplasm"/>
    <property type="evidence" value="ECO:0007669"/>
    <property type="project" value="TreeGrafter"/>
</dbReference>
<evidence type="ECO:0000256" key="3">
    <source>
        <dbReference type="ARBA" id="ARBA00022833"/>
    </source>
</evidence>
<keyword evidence="2" id="KW-0863">Zinc-finger</keyword>
<dbReference type="InterPro" id="IPR036977">
    <property type="entry name" value="DNA_primase_Znf_CHC2"/>
</dbReference>
<gene>
    <name evidence="5" type="ORF">EV199_3711</name>
</gene>
<dbReference type="PANTHER" id="PTHR30313:SF2">
    <property type="entry name" value="DNA PRIMASE"/>
    <property type="match status" value="1"/>
</dbReference>
<dbReference type="InterPro" id="IPR050219">
    <property type="entry name" value="DnaG_primase"/>
</dbReference>
<dbReference type="InterPro" id="IPR002694">
    <property type="entry name" value="Znf_CHC2"/>
</dbReference>
<organism evidence="5 6">
    <name type="scientific">Pseudobacter ginsenosidimutans</name>
    <dbReference type="NCBI Taxonomy" id="661488"/>
    <lineage>
        <taxon>Bacteria</taxon>
        <taxon>Pseudomonadati</taxon>
        <taxon>Bacteroidota</taxon>
        <taxon>Chitinophagia</taxon>
        <taxon>Chitinophagales</taxon>
        <taxon>Chitinophagaceae</taxon>
        <taxon>Pseudobacter</taxon>
    </lineage>
</organism>
<accession>A0A4Q7MTF7</accession>
<dbReference type="EMBL" id="SGXA01000002">
    <property type="protein sequence ID" value="RZS71798.1"/>
    <property type="molecule type" value="Genomic_DNA"/>
</dbReference>
<feature type="domain" description="Zinc finger CHC2-type" evidence="4">
    <location>
        <begin position="30"/>
        <end position="89"/>
    </location>
</feature>
<reference evidence="5 6" key="1">
    <citation type="submission" date="2019-02" db="EMBL/GenBank/DDBJ databases">
        <title>Genomic Encyclopedia of Type Strains, Phase IV (KMG-IV): sequencing the most valuable type-strain genomes for metagenomic binning, comparative biology and taxonomic classification.</title>
        <authorList>
            <person name="Goeker M."/>
        </authorList>
    </citation>
    <scope>NUCLEOTIDE SEQUENCE [LARGE SCALE GENOMIC DNA]</scope>
    <source>
        <strain evidence="5 6">DSM 18116</strain>
    </source>
</reference>
<dbReference type="Pfam" id="PF01807">
    <property type="entry name" value="Zn_ribbon_DnaG"/>
    <property type="match status" value="1"/>
</dbReference>
<evidence type="ECO:0000259" key="4">
    <source>
        <dbReference type="SMART" id="SM00400"/>
    </source>
</evidence>
<dbReference type="RefSeq" id="WP_130542272.1">
    <property type="nucleotide sequence ID" value="NZ_CP042431.1"/>
</dbReference>
<dbReference type="GO" id="GO:0006269">
    <property type="term" value="P:DNA replication, synthesis of primer"/>
    <property type="evidence" value="ECO:0007669"/>
    <property type="project" value="TreeGrafter"/>
</dbReference>
<dbReference type="SMART" id="SM00400">
    <property type="entry name" value="ZnF_CHCC"/>
    <property type="match status" value="1"/>
</dbReference>
<dbReference type="Pfam" id="PF13155">
    <property type="entry name" value="Toprim_2"/>
    <property type="match status" value="1"/>
</dbReference>
<dbReference type="Gene3D" id="3.40.1360.10">
    <property type="match status" value="1"/>
</dbReference>
<sequence>MNFEQAITIAITDVLEKLGHLPTKKTTKDHWYLSPLRAEKTASFTVNLKRNVWYDFGSGKGGGIIKFTKAWLQSQGQPHSYPDALKWLGGLSGIQPSVKPYIQTAEQEETKRIELVSTSKLRSKMLIDYLEERGIPLELAQLYLREIKLLDHETGNYIRSIGFKNNAGGYENRTRTFKGCIGHKSITTLRGKTPEAEGVHLFEGFMDFLSMLVIEDKPRLNDNVIVLNSASLLKQALPLLLQQHYKFVYTWFDNDDTGHKATEAVKKFCEEHPPLQHTAMNSPYADYEDVNDWLVHLIA</sequence>
<name>A0A4Q7MTF7_9BACT</name>
<comment type="caution">
    <text evidence="5">The sequence shown here is derived from an EMBL/GenBank/DDBJ whole genome shotgun (WGS) entry which is preliminary data.</text>
</comment>
<evidence type="ECO:0000256" key="2">
    <source>
        <dbReference type="ARBA" id="ARBA00022771"/>
    </source>
</evidence>
<proteinExistence type="predicted"/>
<dbReference type="GO" id="GO:0003677">
    <property type="term" value="F:DNA binding"/>
    <property type="evidence" value="ECO:0007669"/>
    <property type="project" value="InterPro"/>
</dbReference>
<protein>
    <submittedName>
        <fullName evidence="5">CHC2-type zinc finger protein</fullName>
    </submittedName>
</protein>
<dbReference type="AlphaFoldDB" id="A0A4Q7MTF7"/>
<dbReference type="PANTHER" id="PTHR30313">
    <property type="entry name" value="DNA PRIMASE"/>
    <property type="match status" value="1"/>
</dbReference>